<evidence type="ECO:0000313" key="2">
    <source>
        <dbReference type="Proteomes" id="UP001148838"/>
    </source>
</evidence>
<proteinExistence type="predicted"/>
<keyword evidence="2" id="KW-1185">Reference proteome</keyword>
<accession>A0ABQ8T3R1</accession>
<organism evidence="1 2">
    <name type="scientific">Periplaneta americana</name>
    <name type="common">American cockroach</name>
    <name type="synonym">Blatta americana</name>
    <dbReference type="NCBI Taxonomy" id="6978"/>
    <lineage>
        <taxon>Eukaryota</taxon>
        <taxon>Metazoa</taxon>
        <taxon>Ecdysozoa</taxon>
        <taxon>Arthropoda</taxon>
        <taxon>Hexapoda</taxon>
        <taxon>Insecta</taxon>
        <taxon>Pterygota</taxon>
        <taxon>Neoptera</taxon>
        <taxon>Polyneoptera</taxon>
        <taxon>Dictyoptera</taxon>
        <taxon>Blattodea</taxon>
        <taxon>Blattoidea</taxon>
        <taxon>Blattidae</taxon>
        <taxon>Blattinae</taxon>
        <taxon>Periplaneta</taxon>
    </lineage>
</organism>
<reference evidence="1 2" key="1">
    <citation type="journal article" date="2022" name="Allergy">
        <title>Genome assembly and annotation of Periplaneta americana reveal a comprehensive cockroach allergen profile.</title>
        <authorList>
            <person name="Wang L."/>
            <person name="Xiong Q."/>
            <person name="Saelim N."/>
            <person name="Wang L."/>
            <person name="Nong W."/>
            <person name="Wan A.T."/>
            <person name="Shi M."/>
            <person name="Liu X."/>
            <person name="Cao Q."/>
            <person name="Hui J.H.L."/>
            <person name="Sookrung N."/>
            <person name="Leung T.F."/>
            <person name="Tungtrongchitr A."/>
            <person name="Tsui S.K.W."/>
        </authorList>
    </citation>
    <scope>NUCLEOTIDE SEQUENCE [LARGE SCALE GENOMIC DNA]</scope>
    <source>
        <strain evidence="1">PWHHKU_190912</strain>
    </source>
</reference>
<dbReference type="EMBL" id="JAJSOF020000017">
    <property type="protein sequence ID" value="KAJ4440557.1"/>
    <property type="molecule type" value="Genomic_DNA"/>
</dbReference>
<sequence>MLPTSNHVRVPSSNLFQRSSKYNIKNDENSVAEAIIGSTERVPTVLCCLGVGTCLAQRSTAGPQQLDELTEEIRAMFSGVDTFISAMKKIFLKALQGYNNFDIAPGIALPPKAVITRWGTWVEAVSYYAVNYTSVIKAVFFAWFVYVGSQHRHWAYSCITSVHTQPDDKPHKSLIFNDNVMSVGSWGGKALWKERNGSNITQDNNRSEVETLAHVLGSYPFGETLCNNRHHKIRFVIATCLKSNGYTTFKEVHGIANTGSLRRIDIVTFKPGETKDYILDPTIRFETHQNQPEEVNLEKRAIYEPTIPFYKTSDGFRSGYSCESQITSLIQDLSDEVDRGEE</sequence>
<dbReference type="Proteomes" id="UP001148838">
    <property type="component" value="Unassembled WGS sequence"/>
</dbReference>
<protein>
    <submittedName>
        <fullName evidence="1">Uncharacterized protein</fullName>
    </submittedName>
</protein>
<gene>
    <name evidence="1" type="ORF">ANN_08702</name>
</gene>
<evidence type="ECO:0000313" key="1">
    <source>
        <dbReference type="EMBL" id="KAJ4440557.1"/>
    </source>
</evidence>
<name>A0ABQ8T3R1_PERAM</name>
<comment type="caution">
    <text evidence="1">The sequence shown here is derived from an EMBL/GenBank/DDBJ whole genome shotgun (WGS) entry which is preliminary data.</text>
</comment>